<proteinExistence type="inferred from homology"/>
<evidence type="ECO:0000313" key="9">
    <source>
        <dbReference type="Proteomes" id="UP000289340"/>
    </source>
</evidence>
<comment type="caution">
    <text evidence="8">The sequence shown here is derived from an EMBL/GenBank/DDBJ whole genome shotgun (WGS) entry which is preliminary data.</text>
</comment>
<comment type="similarity">
    <text evidence="2 7">Belongs to the plant cysteine rich small secretory peptide family. Epidermal patterning factor subfamily.</text>
</comment>
<keyword evidence="3 7" id="KW-0217">Developmental protein</keyword>
<dbReference type="Gramene" id="XM_028336791.1">
    <property type="protein sequence ID" value="XP_028192592.1"/>
    <property type="gene ID" value="LOC114378235"/>
</dbReference>
<sequence>MRRNSLYIVAFVLIVLLCVPVVISARHINRSRSLGHGHPDPVQENTEDGMNKVAKQNLHWEGRVTRKRNRGPDTLQIAGSRLPDCSHACRSCSPCRLVMVSFVCASLAEAESCPMAYKCMCHNKSYPVP</sequence>
<keyword evidence="9" id="KW-1185">Reference proteome</keyword>
<evidence type="ECO:0000256" key="4">
    <source>
        <dbReference type="ARBA" id="ARBA00022525"/>
    </source>
</evidence>
<protein>
    <recommendedName>
        <fullName evidence="7">Epidermal patterning factor-like protein</fullName>
    </recommendedName>
</protein>
<evidence type="ECO:0000256" key="2">
    <source>
        <dbReference type="ARBA" id="ARBA00008127"/>
    </source>
</evidence>
<gene>
    <name evidence="8" type="ORF">D0Y65_034980</name>
</gene>
<evidence type="ECO:0000256" key="5">
    <source>
        <dbReference type="ARBA" id="ARBA00022729"/>
    </source>
</evidence>
<dbReference type="Pfam" id="PF17181">
    <property type="entry name" value="EPF"/>
    <property type="match status" value="1"/>
</dbReference>
<evidence type="ECO:0000256" key="1">
    <source>
        <dbReference type="ARBA" id="ARBA00004613"/>
    </source>
</evidence>
<dbReference type="PANTHER" id="PTHR33109">
    <property type="entry name" value="EPIDERMAL PATTERNING FACTOR-LIKE PROTEIN 4"/>
    <property type="match status" value="1"/>
</dbReference>
<dbReference type="AlphaFoldDB" id="A0A445HSZ3"/>
<feature type="signal peptide" evidence="7">
    <location>
        <begin position="1"/>
        <end position="24"/>
    </location>
</feature>
<dbReference type="GO" id="GO:0010052">
    <property type="term" value="P:guard cell differentiation"/>
    <property type="evidence" value="ECO:0007669"/>
    <property type="project" value="UniProtKB-UniRule"/>
</dbReference>
<keyword evidence="6" id="KW-1015">Disulfide bond</keyword>
<dbReference type="PANTHER" id="PTHR33109:SF41">
    <property type="entry name" value="PROTEIN EPIDERMAL PATTERNING FACTOR 1"/>
    <property type="match status" value="1"/>
</dbReference>
<evidence type="ECO:0000313" key="8">
    <source>
        <dbReference type="EMBL" id="RZB76814.1"/>
    </source>
</evidence>
<evidence type="ECO:0000256" key="7">
    <source>
        <dbReference type="RuleBase" id="RU367102"/>
    </source>
</evidence>
<accession>A0A445HSZ3</accession>
<keyword evidence="5 7" id="KW-0732">Signal</keyword>
<keyword evidence="4 7" id="KW-0964">Secreted</keyword>
<dbReference type="Proteomes" id="UP000289340">
    <property type="component" value="Chromosome 12"/>
</dbReference>
<dbReference type="EMBL" id="QZWG01000012">
    <property type="protein sequence ID" value="RZB76814.1"/>
    <property type="molecule type" value="Genomic_DNA"/>
</dbReference>
<dbReference type="SMR" id="A0A445HSZ3"/>
<organism evidence="8 9">
    <name type="scientific">Glycine soja</name>
    <name type="common">Wild soybean</name>
    <dbReference type="NCBI Taxonomy" id="3848"/>
    <lineage>
        <taxon>Eukaryota</taxon>
        <taxon>Viridiplantae</taxon>
        <taxon>Streptophyta</taxon>
        <taxon>Embryophyta</taxon>
        <taxon>Tracheophyta</taxon>
        <taxon>Spermatophyta</taxon>
        <taxon>Magnoliopsida</taxon>
        <taxon>eudicotyledons</taxon>
        <taxon>Gunneridae</taxon>
        <taxon>Pentapetalae</taxon>
        <taxon>rosids</taxon>
        <taxon>fabids</taxon>
        <taxon>Fabales</taxon>
        <taxon>Fabaceae</taxon>
        <taxon>Papilionoideae</taxon>
        <taxon>50 kb inversion clade</taxon>
        <taxon>NPAAA clade</taxon>
        <taxon>indigoferoid/millettioid clade</taxon>
        <taxon>Phaseoleae</taxon>
        <taxon>Glycine</taxon>
        <taxon>Glycine subgen. Soja</taxon>
    </lineage>
</organism>
<evidence type="ECO:0000256" key="3">
    <source>
        <dbReference type="ARBA" id="ARBA00022473"/>
    </source>
</evidence>
<reference evidence="8 9" key="1">
    <citation type="submission" date="2018-09" db="EMBL/GenBank/DDBJ databases">
        <title>A high-quality reference genome of wild soybean provides a powerful tool to mine soybean genomes.</title>
        <authorList>
            <person name="Xie M."/>
            <person name="Chung C.Y.L."/>
            <person name="Li M.-W."/>
            <person name="Wong F.-L."/>
            <person name="Chan T.-F."/>
            <person name="Lam H.-M."/>
        </authorList>
    </citation>
    <scope>NUCLEOTIDE SEQUENCE [LARGE SCALE GENOMIC DNA]</scope>
    <source>
        <strain evidence="9">cv. W05</strain>
        <tissue evidence="8">Hypocotyl of etiolated seedlings</tissue>
    </source>
</reference>
<comment type="subcellular location">
    <subcellularLocation>
        <location evidence="1 7">Secreted</location>
    </subcellularLocation>
</comment>
<dbReference type="GO" id="GO:0005576">
    <property type="term" value="C:extracellular region"/>
    <property type="evidence" value="ECO:0007669"/>
    <property type="project" value="UniProtKB-SubCell"/>
</dbReference>
<name>A0A445HSZ3_GLYSO</name>
<dbReference type="InterPro" id="IPR039455">
    <property type="entry name" value="EPFL"/>
</dbReference>
<feature type="chain" id="PRO_5027165050" description="Epidermal patterning factor-like protein" evidence="7">
    <location>
        <begin position="25"/>
        <end position="129"/>
    </location>
</feature>
<comment type="function">
    <text evidence="7">Controls stomatal patterning.</text>
</comment>
<evidence type="ECO:0000256" key="6">
    <source>
        <dbReference type="ARBA" id="ARBA00023157"/>
    </source>
</evidence>